<evidence type="ECO:0000259" key="1">
    <source>
        <dbReference type="Pfam" id="PF13401"/>
    </source>
</evidence>
<dbReference type="SMART" id="SM00028">
    <property type="entry name" value="TPR"/>
    <property type="match status" value="5"/>
</dbReference>
<dbReference type="Proteomes" id="UP000320055">
    <property type="component" value="Unassembled WGS sequence"/>
</dbReference>
<dbReference type="SUPFAM" id="SSF52540">
    <property type="entry name" value="P-loop containing nucleoside triphosphate hydrolases"/>
    <property type="match status" value="1"/>
</dbReference>
<dbReference type="EMBL" id="CAACVJ010000046">
    <property type="protein sequence ID" value="VEP12254.1"/>
    <property type="molecule type" value="Genomic_DNA"/>
</dbReference>
<dbReference type="PANTHER" id="PTHR47691">
    <property type="entry name" value="REGULATOR-RELATED"/>
    <property type="match status" value="1"/>
</dbReference>
<organism evidence="3 4">
    <name type="scientific">Hyella patelloides LEGE 07179</name>
    <dbReference type="NCBI Taxonomy" id="945734"/>
    <lineage>
        <taxon>Bacteria</taxon>
        <taxon>Bacillati</taxon>
        <taxon>Cyanobacteriota</taxon>
        <taxon>Cyanophyceae</taxon>
        <taxon>Pleurocapsales</taxon>
        <taxon>Hyellaceae</taxon>
        <taxon>Hyella</taxon>
    </lineage>
</organism>
<dbReference type="OrthoDB" id="524729at2"/>
<feature type="domain" description="vWA-MoxR associated protein N-terminal HTH" evidence="2">
    <location>
        <begin position="1"/>
        <end position="83"/>
    </location>
</feature>
<feature type="domain" description="ORC1/DEAH AAA+ ATPase" evidence="1">
    <location>
        <begin position="134"/>
        <end position="254"/>
    </location>
</feature>
<evidence type="ECO:0000313" key="4">
    <source>
        <dbReference type="Proteomes" id="UP000320055"/>
    </source>
</evidence>
<sequence>MTIEQALALVDRVIYDRTGKPLNDLQATILREVWQGKKYLEIADIYGCTEGHAKDAGYLLWKMLSKAWGVRINKNNFRTAIKKRLKSTVPHLPRLVNSQIKAAVTAPTLNKILEDSNFLGRQQAITDLTTLVNQGNKIIVIQGQGGIGKTTLAKKYLATQEFDLILEFLMAKETVNITSVESLVEEWLKRDFQEEPGQEFGVTLARLKRHLEKRKVGILIDNLEPALSKDGLLITEQRNYIELLRILADINVKSVTLITSRDRFCESDINLSHYRLSGLSSTAWQQFFTINQVPINKSILQEMHHIYGGNAKAMGILCGVIQEDFTADINTYWQENSNDPLIEINLKNLVTSQFNRLQKLDSQAYLLLCRLGCYRYQDVPTISKAGLLSLLWDVQVDNKNRIIESLRNRSLIEFSQGNYWLHPVIKAESLSRLASTEWQQINQRIAQFYIESVSQITTIQDGLTALEAYHHYFTIADFTQAGKVILFSRPNQWGQHLTLGTNLYRLGLSQPLLKAITQIIDRIEEPKIYSELNNILGDLYWISGQVKKAIACQQSTITTATNYLNKITIAPYNKQSIYYWKMLRVDSLLSIGLYNVDLWQLEEAATFFQEVITIAQNTRHHPWAEKADICLALVHSYLGQTEIARTTAQKFIQLINHDPNKIYNTGRFAYFMQILGQTLINLQQYNSAQEILEKAIAFCQESHYIQIKAKALTCLAKIQAQTNNFIAANQYHLEAIQLLENIGAKCDLAEAYYQYALTLQQFEKITESKTYSQNAIKLFQQIEAPKKIAKILANLS</sequence>
<accession>A0A563VLC7</accession>
<evidence type="ECO:0000259" key="2">
    <source>
        <dbReference type="Pfam" id="PF26355"/>
    </source>
</evidence>
<name>A0A563VLC7_9CYAN</name>
<dbReference type="InterPro" id="IPR019734">
    <property type="entry name" value="TPR_rpt"/>
</dbReference>
<dbReference type="Pfam" id="PF26355">
    <property type="entry name" value="HTH_VMAP-M9"/>
    <property type="match status" value="1"/>
</dbReference>
<reference evidence="3 4" key="1">
    <citation type="submission" date="2019-01" db="EMBL/GenBank/DDBJ databases">
        <authorList>
            <person name="Brito A."/>
        </authorList>
    </citation>
    <scope>NUCLEOTIDE SEQUENCE [LARGE SCALE GENOMIC DNA]</scope>
    <source>
        <strain evidence="3">1</strain>
    </source>
</reference>
<dbReference type="GO" id="GO:0016887">
    <property type="term" value="F:ATP hydrolysis activity"/>
    <property type="evidence" value="ECO:0007669"/>
    <property type="project" value="InterPro"/>
</dbReference>
<keyword evidence="4" id="KW-1185">Reference proteome</keyword>
<dbReference type="InterPro" id="IPR027417">
    <property type="entry name" value="P-loop_NTPase"/>
</dbReference>
<dbReference type="PANTHER" id="PTHR47691:SF3">
    <property type="entry name" value="HTH-TYPE TRANSCRIPTIONAL REGULATOR RV0890C-RELATED"/>
    <property type="match status" value="1"/>
</dbReference>
<dbReference type="Pfam" id="PF13401">
    <property type="entry name" value="AAA_22"/>
    <property type="match status" value="1"/>
</dbReference>
<dbReference type="AlphaFoldDB" id="A0A563VLC7"/>
<dbReference type="Pfam" id="PF13181">
    <property type="entry name" value="TPR_8"/>
    <property type="match status" value="1"/>
</dbReference>
<dbReference type="RefSeq" id="WP_144864058.1">
    <property type="nucleotide sequence ID" value="NZ_LR213776.1"/>
</dbReference>
<dbReference type="PRINTS" id="PR00364">
    <property type="entry name" value="DISEASERSIST"/>
</dbReference>
<dbReference type="InterPro" id="IPR011990">
    <property type="entry name" value="TPR-like_helical_dom_sf"/>
</dbReference>
<proteinExistence type="predicted"/>
<gene>
    <name evidence="3" type="ORF">H1P_140037</name>
</gene>
<dbReference type="Gene3D" id="1.25.40.10">
    <property type="entry name" value="Tetratricopeptide repeat domain"/>
    <property type="match status" value="2"/>
</dbReference>
<dbReference type="InterPro" id="IPR058651">
    <property type="entry name" value="HTH_VMAP-M9"/>
</dbReference>
<evidence type="ECO:0008006" key="5">
    <source>
        <dbReference type="Google" id="ProtNLM"/>
    </source>
</evidence>
<evidence type="ECO:0000313" key="3">
    <source>
        <dbReference type="EMBL" id="VEP12254.1"/>
    </source>
</evidence>
<dbReference type="Gene3D" id="3.40.50.300">
    <property type="entry name" value="P-loop containing nucleotide triphosphate hydrolases"/>
    <property type="match status" value="1"/>
</dbReference>
<dbReference type="SUPFAM" id="SSF48452">
    <property type="entry name" value="TPR-like"/>
    <property type="match status" value="1"/>
</dbReference>
<dbReference type="InterPro" id="IPR049945">
    <property type="entry name" value="AAA_22"/>
</dbReference>
<protein>
    <recommendedName>
        <fullName evidence="5">NB-ARC domain-containing protein</fullName>
    </recommendedName>
</protein>